<dbReference type="NCBIfam" id="NF002150">
    <property type="entry name" value="PRK00982.1-4"/>
    <property type="match status" value="1"/>
</dbReference>
<keyword evidence="5 7" id="KW-0443">Lipid metabolism</keyword>
<evidence type="ECO:0000256" key="4">
    <source>
        <dbReference type="ARBA" id="ARBA00022832"/>
    </source>
</evidence>
<comment type="PTM">
    <text evidence="9">4'-phosphopantetheine is transferred from CoA to a specific serine of apo-ACP by acpS.</text>
</comment>
<dbReference type="NCBIfam" id="NF002151">
    <property type="entry name" value="PRK00982.1-5"/>
    <property type="match status" value="1"/>
</dbReference>
<reference evidence="11 12" key="1">
    <citation type="submission" date="2016-11" db="EMBL/GenBank/DDBJ databases">
        <authorList>
            <person name="Jaros S."/>
            <person name="Januszkiewicz K."/>
            <person name="Wedrychowicz H."/>
        </authorList>
    </citation>
    <scope>NUCLEOTIDE SEQUENCE [LARGE SCALE GENOMIC DNA]</scope>
    <source>
        <strain evidence="11 12">DSM 15692</strain>
    </source>
</reference>
<name>A0A1M4ZAY0_9LACT</name>
<comment type="PTM">
    <text evidence="7">4'-phosphopantetheine is transferred from CoA to a specific serine of apo-ACP by AcpS. This modification is essential for activity because fatty acids are bound in thioester linkage to the sulfhydryl of the prosthetic group.</text>
</comment>
<dbReference type="InterPro" id="IPR003231">
    <property type="entry name" value="ACP"/>
</dbReference>
<keyword evidence="12" id="KW-1185">Reference proteome</keyword>
<evidence type="ECO:0000256" key="5">
    <source>
        <dbReference type="ARBA" id="ARBA00023098"/>
    </source>
</evidence>
<comment type="pathway">
    <text evidence="7 9">Lipid metabolism; fatty acid biosynthesis.</text>
</comment>
<keyword evidence="2 7" id="KW-0444">Lipid biosynthesis</keyword>
<keyword evidence="6 7" id="KW-0275">Fatty acid biosynthesis</keyword>
<dbReference type="PROSITE" id="PS00012">
    <property type="entry name" value="PHOSPHOPANTETHEINE"/>
    <property type="match status" value="1"/>
</dbReference>
<dbReference type="PANTHER" id="PTHR20863:SF76">
    <property type="entry name" value="CARRIER DOMAIN-CONTAINING PROTEIN"/>
    <property type="match status" value="1"/>
</dbReference>
<keyword evidence="1 7" id="KW-0596">Phosphopantetheine</keyword>
<dbReference type="STRING" id="1121025.SAMN02745249_01917"/>
<dbReference type="GO" id="GO:0009245">
    <property type="term" value="P:lipid A biosynthetic process"/>
    <property type="evidence" value="ECO:0007669"/>
    <property type="project" value="TreeGrafter"/>
</dbReference>
<keyword evidence="4 7" id="KW-0276">Fatty acid metabolism</keyword>
<keyword evidence="7" id="KW-0963">Cytoplasm</keyword>
<evidence type="ECO:0000256" key="1">
    <source>
        <dbReference type="ARBA" id="ARBA00022450"/>
    </source>
</evidence>
<feature type="domain" description="Carrier" evidence="10">
    <location>
        <begin position="4"/>
        <end position="79"/>
    </location>
</feature>
<feature type="modified residue" description="O-(pantetheine 4'-phosphoryl)serine" evidence="7">
    <location>
        <position position="39"/>
    </location>
</feature>
<dbReference type="NCBIfam" id="NF002148">
    <property type="entry name" value="PRK00982.1-2"/>
    <property type="match status" value="1"/>
</dbReference>
<dbReference type="GO" id="GO:0016020">
    <property type="term" value="C:membrane"/>
    <property type="evidence" value="ECO:0007669"/>
    <property type="project" value="GOC"/>
</dbReference>
<dbReference type="GO" id="GO:0005829">
    <property type="term" value="C:cytosol"/>
    <property type="evidence" value="ECO:0007669"/>
    <property type="project" value="TreeGrafter"/>
</dbReference>
<evidence type="ECO:0000256" key="3">
    <source>
        <dbReference type="ARBA" id="ARBA00022553"/>
    </source>
</evidence>
<accession>A0A1M4ZAY0</accession>
<sequence>MTEQEIFEKIKAIIVDRLGVSEDKITYETSFQEDLGADSLDIVELVMEMEDAFDEEISDETAEQITTVGKAVEYIKTKI</sequence>
<proteinExistence type="inferred from homology"/>
<evidence type="ECO:0000256" key="9">
    <source>
        <dbReference type="RuleBase" id="RU003545"/>
    </source>
</evidence>
<dbReference type="NCBIfam" id="TIGR00517">
    <property type="entry name" value="acyl_carrier"/>
    <property type="match status" value="1"/>
</dbReference>
<evidence type="ECO:0000313" key="11">
    <source>
        <dbReference type="EMBL" id="SHF15191.1"/>
    </source>
</evidence>
<comment type="subcellular location">
    <subcellularLocation>
        <location evidence="7">Cytoplasm</location>
    </subcellularLocation>
</comment>
<dbReference type="InterPro" id="IPR009081">
    <property type="entry name" value="PP-bd_ACP"/>
</dbReference>
<dbReference type="Gene3D" id="1.10.1200.10">
    <property type="entry name" value="ACP-like"/>
    <property type="match status" value="1"/>
</dbReference>
<dbReference type="AlphaFoldDB" id="A0A1M4ZAY0"/>
<evidence type="ECO:0000256" key="2">
    <source>
        <dbReference type="ARBA" id="ARBA00022516"/>
    </source>
</evidence>
<keyword evidence="3 7" id="KW-0597">Phosphoprotein</keyword>
<dbReference type="OrthoDB" id="9804551at2"/>
<dbReference type="PROSITE" id="PS50075">
    <property type="entry name" value="CARRIER"/>
    <property type="match status" value="1"/>
</dbReference>
<evidence type="ECO:0000256" key="8">
    <source>
        <dbReference type="NCBIfam" id="TIGR00517"/>
    </source>
</evidence>
<dbReference type="UniPathway" id="UPA00094"/>
<dbReference type="GO" id="GO:0000036">
    <property type="term" value="F:acyl carrier activity"/>
    <property type="evidence" value="ECO:0007669"/>
    <property type="project" value="UniProtKB-UniRule"/>
</dbReference>
<dbReference type="InterPro" id="IPR036736">
    <property type="entry name" value="ACP-like_sf"/>
</dbReference>
<gene>
    <name evidence="7" type="primary">acpP</name>
    <name evidence="11" type="ORF">SAMN02745249_01917</name>
</gene>
<dbReference type="GO" id="GO:0000035">
    <property type="term" value="F:acyl binding"/>
    <property type="evidence" value="ECO:0007669"/>
    <property type="project" value="TreeGrafter"/>
</dbReference>
<evidence type="ECO:0000259" key="10">
    <source>
        <dbReference type="PROSITE" id="PS50075"/>
    </source>
</evidence>
<dbReference type="SUPFAM" id="SSF47336">
    <property type="entry name" value="ACP-like"/>
    <property type="match status" value="1"/>
</dbReference>
<dbReference type="Pfam" id="PF00550">
    <property type="entry name" value="PP-binding"/>
    <property type="match status" value="1"/>
</dbReference>
<dbReference type="PANTHER" id="PTHR20863">
    <property type="entry name" value="ACYL CARRIER PROTEIN"/>
    <property type="match status" value="1"/>
</dbReference>
<comment type="similarity">
    <text evidence="7">Belongs to the acyl carrier protein (ACP) family.</text>
</comment>
<evidence type="ECO:0000256" key="7">
    <source>
        <dbReference type="HAMAP-Rule" id="MF_01217"/>
    </source>
</evidence>
<dbReference type="EMBL" id="FQUF01000037">
    <property type="protein sequence ID" value="SHF15191.1"/>
    <property type="molecule type" value="Genomic_DNA"/>
</dbReference>
<dbReference type="Proteomes" id="UP000184128">
    <property type="component" value="Unassembled WGS sequence"/>
</dbReference>
<comment type="function">
    <text evidence="7 9">Carrier of the growing fatty acid chain in fatty acid biosynthesis.</text>
</comment>
<organism evidence="11 12">
    <name type="scientific">Atopostipes suicloacalis DSM 15692</name>
    <dbReference type="NCBI Taxonomy" id="1121025"/>
    <lineage>
        <taxon>Bacteria</taxon>
        <taxon>Bacillati</taxon>
        <taxon>Bacillota</taxon>
        <taxon>Bacilli</taxon>
        <taxon>Lactobacillales</taxon>
        <taxon>Carnobacteriaceae</taxon>
        <taxon>Atopostipes</taxon>
    </lineage>
</organism>
<dbReference type="InterPro" id="IPR006162">
    <property type="entry name" value="Ppantetheine_attach_site"/>
</dbReference>
<dbReference type="HAMAP" id="MF_01217">
    <property type="entry name" value="Acyl_carrier"/>
    <property type="match status" value="1"/>
</dbReference>
<evidence type="ECO:0000256" key="6">
    <source>
        <dbReference type="ARBA" id="ARBA00023160"/>
    </source>
</evidence>
<evidence type="ECO:0000313" key="12">
    <source>
        <dbReference type="Proteomes" id="UP000184128"/>
    </source>
</evidence>
<dbReference type="RefSeq" id="WP_073298596.1">
    <property type="nucleotide sequence ID" value="NZ_FQUF01000037.1"/>
</dbReference>
<protein>
    <recommendedName>
        <fullName evidence="7 8">Acyl carrier protein</fullName>
        <shortName evidence="7">ACP</shortName>
    </recommendedName>
</protein>